<dbReference type="InterPro" id="IPR050385">
    <property type="entry name" value="Archaeal_FAD_synthase"/>
</dbReference>
<evidence type="ECO:0000256" key="2">
    <source>
        <dbReference type="ARBA" id="ARBA00022695"/>
    </source>
</evidence>
<evidence type="ECO:0000259" key="3">
    <source>
        <dbReference type="Pfam" id="PF01467"/>
    </source>
</evidence>
<organism evidence="4 5">
    <name type="scientific">Candidatus Yanofskybacteria bacterium RIFCSPHIGHO2_01_FULL_44_17</name>
    <dbReference type="NCBI Taxonomy" id="1802668"/>
    <lineage>
        <taxon>Bacteria</taxon>
        <taxon>Candidatus Yanofskyibacteriota</taxon>
    </lineage>
</organism>
<reference evidence="4 5" key="1">
    <citation type="journal article" date="2016" name="Nat. Commun.">
        <title>Thousands of microbial genomes shed light on interconnected biogeochemical processes in an aquifer system.</title>
        <authorList>
            <person name="Anantharaman K."/>
            <person name="Brown C.T."/>
            <person name="Hug L.A."/>
            <person name="Sharon I."/>
            <person name="Castelle C.J."/>
            <person name="Probst A.J."/>
            <person name="Thomas B.C."/>
            <person name="Singh A."/>
            <person name="Wilkins M.J."/>
            <person name="Karaoz U."/>
            <person name="Brodie E.L."/>
            <person name="Williams K.H."/>
            <person name="Hubbard S.S."/>
            <person name="Banfield J.F."/>
        </authorList>
    </citation>
    <scope>NUCLEOTIDE SEQUENCE [LARGE SCALE GENOMIC DNA]</scope>
</reference>
<dbReference type="PANTHER" id="PTHR43793:SF1">
    <property type="entry name" value="FAD SYNTHASE"/>
    <property type="match status" value="1"/>
</dbReference>
<dbReference type="Gene3D" id="3.40.50.620">
    <property type="entry name" value="HUPs"/>
    <property type="match status" value="1"/>
</dbReference>
<dbReference type="AlphaFoldDB" id="A0A1F8EW97"/>
<sequence length="150" mass="16533">MKKRIKKKKEIVVAVSGGMDPLHAGHVRLFKEAKKLGDKLVVILNNDNWLKKKKGYVFMREDERKEVIAGLAVVDHVIITGHGPNSDDMSVCAELKKLKPSIFANGGDRTADNIPEVAVCNGLRCKMVFNVGHGGKIQSSSWLVSGRSKR</sequence>
<name>A0A1F8EW97_9BACT</name>
<protein>
    <recommendedName>
        <fullName evidence="3">Cytidyltransferase-like domain-containing protein</fullName>
    </recommendedName>
</protein>
<dbReference type="Proteomes" id="UP000177507">
    <property type="component" value="Unassembled WGS sequence"/>
</dbReference>
<accession>A0A1F8EW97</accession>
<dbReference type="NCBIfam" id="TIGR00125">
    <property type="entry name" value="cyt_tran_rel"/>
    <property type="match status" value="1"/>
</dbReference>
<dbReference type="EMBL" id="MGJI01000022">
    <property type="protein sequence ID" value="OGN04316.1"/>
    <property type="molecule type" value="Genomic_DNA"/>
</dbReference>
<evidence type="ECO:0000313" key="4">
    <source>
        <dbReference type="EMBL" id="OGN04316.1"/>
    </source>
</evidence>
<keyword evidence="1" id="KW-0808">Transferase</keyword>
<dbReference type="PANTHER" id="PTHR43793">
    <property type="entry name" value="FAD SYNTHASE"/>
    <property type="match status" value="1"/>
</dbReference>
<dbReference type="STRING" id="1802668.A2831_01285"/>
<evidence type="ECO:0000313" key="5">
    <source>
        <dbReference type="Proteomes" id="UP000177507"/>
    </source>
</evidence>
<comment type="caution">
    <text evidence="4">The sequence shown here is derived from an EMBL/GenBank/DDBJ whole genome shotgun (WGS) entry which is preliminary data.</text>
</comment>
<gene>
    <name evidence="4" type="ORF">A2831_01285</name>
</gene>
<dbReference type="InterPro" id="IPR014729">
    <property type="entry name" value="Rossmann-like_a/b/a_fold"/>
</dbReference>
<dbReference type="InterPro" id="IPR004821">
    <property type="entry name" value="Cyt_trans-like"/>
</dbReference>
<dbReference type="SUPFAM" id="SSF52374">
    <property type="entry name" value="Nucleotidylyl transferase"/>
    <property type="match status" value="1"/>
</dbReference>
<keyword evidence="2" id="KW-0548">Nucleotidyltransferase</keyword>
<dbReference type="Pfam" id="PF01467">
    <property type="entry name" value="CTP_transf_like"/>
    <property type="match status" value="1"/>
</dbReference>
<proteinExistence type="predicted"/>
<feature type="domain" description="Cytidyltransferase-like" evidence="3">
    <location>
        <begin position="17"/>
        <end position="112"/>
    </location>
</feature>
<dbReference type="GO" id="GO:0016779">
    <property type="term" value="F:nucleotidyltransferase activity"/>
    <property type="evidence" value="ECO:0007669"/>
    <property type="project" value="UniProtKB-KW"/>
</dbReference>
<evidence type="ECO:0000256" key="1">
    <source>
        <dbReference type="ARBA" id="ARBA00022679"/>
    </source>
</evidence>